<evidence type="ECO:0000256" key="8">
    <source>
        <dbReference type="ARBA" id="ARBA00023214"/>
    </source>
</evidence>
<feature type="transmembrane region" description="Helical" evidence="11">
    <location>
        <begin position="21"/>
        <end position="44"/>
    </location>
</feature>
<feature type="transmembrane region" description="Helical" evidence="11">
    <location>
        <begin position="165"/>
        <end position="190"/>
    </location>
</feature>
<evidence type="ECO:0000256" key="9">
    <source>
        <dbReference type="ARBA" id="ARBA00023303"/>
    </source>
</evidence>
<dbReference type="PRINTS" id="PR00762">
    <property type="entry name" value="CLCHANNEL"/>
</dbReference>
<feature type="transmembrane region" description="Helical" evidence="11">
    <location>
        <begin position="338"/>
        <end position="360"/>
    </location>
</feature>
<dbReference type="InterPro" id="IPR014743">
    <property type="entry name" value="Cl-channel_core"/>
</dbReference>
<keyword evidence="6 11" id="KW-0472">Membrane</keyword>
<evidence type="ECO:0000256" key="11">
    <source>
        <dbReference type="SAM" id="Phobius"/>
    </source>
</evidence>
<keyword evidence="3 11" id="KW-0812">Transmembrane</keyword>
<dbReference type="RefSeq" id="WP_249699729.1">
    <property type="nucleotide sequence ID" value="NZ_JAMFLX010000014.1"/>
</dbReference>
<dbReference type="Gene3D" id="3.10.580.10">
    <property type="entry name" value="CBS-domain"/>
    <property type="match status" value="1"/>
</dbReference>
<dbReference type="Proteomes" id="UP001203338">
    <property type="component" value="Unassembled WGS sequence"/>
</dbReference>
<evidence type="ECO:0000256" key="10">
    <source>
        <dbReference type="PROSITE-ProRule" id="PRU00703"/>
    </source>
</evidence>
<evidence type="ECO:0000259" key="12">
    <source>
        <dbReference type="PROSITE" id="PS51371"/>
    </source>
</evidence>
<proteinExistence type="predicted"/>
<protein>
    <submittedName>
        <fullName evidence="13">Chloride channel protein</fullName>
    </submittedName>
</protein>
<comment type="caution">
    <text evidence="13">The sequence shown here is derived from an EMBL/GenBank/DDBJ whole genome shotgun (WGS) entry which is preliminary data.</text>
</comment>
<dbReference type="Gene3D" id="1.10.3080.10">
    <property type="entry name" value="Clc chloride channel"/>
    <property type="match status" value="1"/>
</dbReference>
<comment type="subcellular location">
    <subcellularLocation>
        <location evidence="1">Membrane</location>
        <topology evidence="1">Multi-pass membrane protein</topology>
    </subcellularLocation>
</comment>
<keyword evidence="14" id="KW-1185">Reference proteome</keyword>
<dbReference type="PANTHER" id="PTHR43427">
    <property type="entry name" value="CHLORIDE CHANNEL PROTEIN CLC-E"/>
    <property type="match status" value="1"/>
</dbReference>
<keyword evidence="2" id="KW-0813">Transport</keyword>
<feature type="transmembrane region" description="Helical" evidence="11">
    <location>
        <begin position="403"/>
        <end position="422"/>
    </location>
</feature>
<dbReference type="EMBL" id="JAMFLX010000014">
    <property type="protein sequence ID" value="MCL6270500.1"/>
    <property type="molecule type" value="Genomic_DNA"/>
</dbReference>
<keyword evidence="8" id="KW-0868">Chloride</keyword>
<dbReference type="InterPro" id="IPR046342">
    <property type="entry name" value="CBS_dom_sf"/>
</dbReference>
<feature type="transmembrane region" description="Helical" evidence="11">
    <location>
        <begin position="202"/>
        <end position="220"/>
    </location>
</feature>
<feature type="transmembrane region" description="Helical" evidence="11">
    <location>
        <begin position="313"/>
        <end position="332"/>
    </location>
</feature>
<feature type="transmembrane region" description="Helical" evidence="11">
    <location>
        <begin position="276"/>
        <end position="301"/>
    </location>
</feature>
<dbReference type="Pfam" id="PF00654">
    <property type="entry name" value="Voltage_CLC"/>
    <property type="match status" value="1"/>
</dbReference>
<dbReference type="SUPFAM" id="SSF54631">
    <property type="entry name" value="CBS-domain pair"/>
    <property type="match status" value="1"/>
</dbReference>
<keyword evidence="5" id="KW-0406">Ion transport</keyword>
<evidence type="ECO:0000256" key="3">
    <source>
        <dbReference type="ARBA" id="ARBA00022692"/>
    </source>
</evidence>
<evidence type="ECO:0000256" key="1">
    <source>
        <dbReference type="ARBA" id="ARBA00004141"/>
    </source>
</evidence>
<feature type="transmembrane region" description="Helical" evidence="11">
    <location>
        <begin position="241"/>
        <end position="264"/>
    </location>
</feature>
<dbReference type="InterPro" id="IPR050368">
    <property type="entry name" value="ClC-type_chloride_channel"/>
</dbReference>
<keyword evidence="10" id="KW-0129">CBS domain</keyword>
<evidence type="ECO:0000256" key="6">
    <source>
        <dbReference type="ARBA" id="ARBA00023136"/>
    </source>
</evidence>
<keyword evidence="7" id="KW-0869">Chloride channel</keyword>
<evidence type="ECO:0000256" key="5">
    <source>
        <dbReference type="ARBA" id="ARBA00023065"/>
    </source>
</evidence>
<dbReference type="PANTHER" id="PTHR43427:SF6">
    <property type="entry name" value="CHLORIDE CHANNEL PROTEIN CLC-E"/>
    <property type="match status" value="1"/>
</dbReference>
<accession>A0ABT0PGI9</accession>
<feature type="domain" description="CBS" evidence="12">
    <location>
        <begin position="522"/>
        <end position="579"/>
    </location>
</feature>
<dbReference type="InterPro" id="IPR000644">
    <property type="entry name" value="CBS_dom"/>
</dbReference>
<gene>
    <name evidence="13" type="ORF">M3P05_11260</name>
</gene>
<dbReference type="PROSITE" id="PS51371">
    <property type="entry name" value="CBS"/>
    <property type="match status" value="1"/>
</dbReference>
<keyword evidence="4 11" id="KW-1133">Transmembrane helix</keyword>
<keyword evidence="9" id="KW-0407">Ion channel</keyword>
<name>A0ABT0PGI9_9GAMM</name>
<reference evidence="13 14" key="1">
    <citation type="submission" date="2022-05" db="EMBL/GenBank/DDBJ databases">
        <authorList>
            <person name="Park J.-S."/>
        </authorList>
    </citation>
    <scope>NUCLEOTIDE SEQUENCE [LARGE SCALE GENOMIC DNA]</scope>
    <source>
        <strain evidence="13 14">2012CJ34-2</strain>
    </source>
</reference>
<sequence>MRFKPTSPDLNRFRNQLARIDALPQLTLLGLVSGILTALVIMMFRELITLLSSLFMAGLPEEAFMDIDWDIRIFLPVLGSLTLLLTALFTHKNYRQVGIIHVIERLDWHQARLSLGNLLNQFFAGAIAIASGHSIGREGPAVHLGAGTASLLGQSMKLPNNSLRILVACGSAAAISAAFNTPVAGVIFSLEVLMVEYTLSGFLPVMLASASAAIITQTIYGTDPAFLVPPISTELLSDLPLILTTGVVMGVLGALFCQLMTFFVKKTARVPLFLRLLTAAGVTGLIAIPAPAVMGVGYGTITELMIGELHTPLFLVLILFGKLLASSISLGLGVPGGLIGPTLFIGAAGGALCATVMGLLTGTEYMNAGFHVMVGMSAMLGSVLQAPLTALVTVVEMTRNTNLLFPALLAIIIATLTANLMFRKPGIFEQLLGLQGRSRFHNPVHKALSRIGITSMMDTEFIRLNRFQSLAELSSLLKNNPTWILILENGAPSMIMPTSGLVFYLDNNNDSSDTVDLLDIPASRYDVAPIESQSSVYQAWEMMAEKHVDALYIFSEKRKKKQKIIGLVTKENLVSHYRI</sequence>
<dbReference type="InterPro" id="IPR001807">
    <property type="entry name" value="ClC"/>
</dbReference>
<feature type="transmembrane region" description="Helical" evidence="11">
    <location>
        <begin position="71"/>
        <end position="90"/>
    </location>
</feature>
<feature type="transmembrane region" description="Helical" evidence="11">
    <location>
        <begin position="372"/>
        <end position="391"/>
    </location>
</feature>
<evidence type="ECO:0000256" key="4">
    <source>
        <dbReference type="ARBA" id="ARBA00022989"/>
    </source>
</evidence>
<evidence type="ECO:0000313" key="13">
    <source>
        <dbReference type="EMBL" id="MCL6270500.1"/>
    </source>
</evidence>
<evidence type="ECO:0000256" key="2">
    <source>
        <dbReference type="ARBA" id="ARBA00022448"/>
    </source>
</evidence>
<dbReference type="CDD" id="cd00400">
    <property type="entry name" value="Voltage_gated_ClC"/>
    <property type="match status" value="1"/>
</dbReference>
<dbReference type="SUPFAM" id="SSF81340">
    <property type="entry name" value="Clc chloride channel"/>
    <property type="match status" value="1"/>
</dbReference>
<organism evidence="13 14">
    <name type="scientific">Parendozoicomonas callyspongiae</name>
    <dbReference type="NCBI Taxonomy" id="2942213"/>
    <lineage>
        <taxon>Bacteria</taxon>
        <taxon>Pseudomonadati</taxon>
        <taxon>Pseudomonadota</taxon>
        <taxon>Gammaproteobacteria</taxon>
        <taxon>Oceanospirillales</taxon>
        <taxon>Endozoicomonadaceae</taxon>
        <taxon>Parendozoicomonas</taxon>
    </lineage>
</organism>
<evidence type="ECO:0000256" key="7">
    <source>
        <dbReference type="ARBA" id="ARBA00023173"/>
    </source>
</evidence>
<evidence type="ECO:0000313" key="14">
    <source>
        <dbReference type="Proteomes" id="UP001203338"/>
    </source>
</evidence>